<dbReference type="GO" id="GO:0004519">
    <property type="term" value="F:endonuclease activity"/>
    <property type="evidence" value="ECO:0007669"/>
    <property type="project" value="InterPro"/>
</dbReference>
<accession>A0A259TUK1</accession>
<dbReference type="Gene3D" id="3.10.28.10">
    <property type="entry name" value="Homing endonucleases"/>
    <property type="match status" value="1"/>
</dbReference>
<dbReference type="InterPro" id="IPR036844">
    <property type="entry name" value="Hint_dom_sf"/>
</dbReference>
<dbReference type="Pfam" id="PF13871">
    <property type="entry name" value="Helicase_C_4"/>
    <property type="match status" value="1"/>
</dbReference>
<dbReference type="PROSITE" id="PS50819">
    <property type="entry name" value="INTEIN_ENDONUCLEASE"/>
    <property type="match status" value="1"/>
</dbReference>
<evidence type="ECO:0000313" key="3">
    <source>
        <dbReference type="EMBL" id="OZC01307.1"/>
    </source>
</evidence>
<dbReference type="EMBL" id="MQWB01000011">
    <property type="protein sequence ID" value="OZC01307.1"/>
    <property type="molecule type" value="Genomic_DNA"/>
</dbReference>
<dbReference type="InterPro" id="IPR027434">
    <property type="entry name" value="Homing_endonucl"/>
</dbReference>
<dbReference type="GO" id="GO:0016539">
    <property type="term" value="P:intein-mediated protein splicing"/>
    <property type="evidence" value="ECO:0007669"/>
    <property type="project" value="InterPro"/>
</dbReference>
<dbReference type="RefSeq" id="WP_179271282.1">
    <property type="nucleotide sequence ID" value="NZ_MQWB01000011.1"/>
</dbReference>
<dbReference type="InterPro" id="IPR026741">
    <property type="entry name" value="SNO"/>
</dbReference>
<dbReference type="Proteomes" id="UP000216446">
    <property type="component" value="Unassembled WGS sequence"/>
</dbReference>
<sequence>MFDAYRPQVRVVGSQPHPTRLVESAAMAAATAPPCFYRPTLPRHLVERGTISDAQLEAVCRTGDAHRSHLPGTSTDEKGPRQGFFIGDATGVGKGRAQPLHARVLTPTGWRFMGEIQVGDLVVSDDGRPTRVTGVFPQGEMAVYRVTFSDGSATECTDDHLWLTQTKRQRYYQKKGWGINYPKPDVRTLREIRESLHLCHSVPLVAPVAFEAREVPVDPYLLGVMIGDGCIRQSSIQLTLGEAEMVERTRAALPKGAMLRKVPSREYHYDVTGGTRTTRGLPKHRNPVLNGVRALGLCGKRAWEKWVPEDYLFNTVAVRLAVLRGLMDSDGYADPRGVTIHYTTSERLADDVVFLVQSLGGVARKRVKKTPKRDCFATTITLTHRLAPFRLRRKAERCGPREKYPARRYIQSVEYVGDMEAQCIAVEAESRLYVTDDFIVTHNTSAAILLDNILQGRRRALWVSENCNLMRDAIRDWTALGGPEDFVFDLGACKGPIQQAEGVCFASYDTLKGKPRERDGAAGSGRRQTGIDRLEQVVAWLAGGGEDGGPSSEAEFEGVVVFDESHNMASALDRQGSRGIQKASQRALVGVELQERLPNARIVYASATGATEVANLAYAARLGLWGRGTPFPTVEAFVEKVSAGGIAAMELVAKDLKSMGLYLARSVSYDGVDYRTLVHDLESHQAQTYDRCAEAWQVVLRNIQDALEVTKADKCGRARAAAYSQFWGAHQRFFLHVLVAMSAPSLIRDMEARLDAGESCVVQLVSTMEAATERAYAKAVANGEDLRDLDVTPRDQLLQFVEASFPTTLYEEYLDDEGRVRSRPVKNAAGDFVQSPAAVAARDRLMLEVGAVSVPHGVLDQVVAHFGPDAVAEVTGRSRRFVTKTVDGIEQVVEERRTRRTCNAEADEFMAGKRRVLVFSQAGGTGRSYHADLAAENQQRRVLYCVEPGWSSARCVQGMGRVHRANQACPPELVLVTTNLKAQRRFLSTIARRLDQLGALTKGQRQTASQGLLSSEFNLETPLSRASLHNWFVDLYRGEGRAVASGVTPALVEEQMGIKVLDQDGQLNVSAVPEVPKFLNRLLSLQTGAMDAVFDSWYGYLLEATEAAREAGTLDLGVETIRAERVVKTDERLVYTHERSGATTQVVTLELTRRTEIVDWDEIWRWAKDSQAMGSWLGFVQNRRSGQPYALFRAGSRTTETGRIVQRVRRVGVRSNRLMDETEINRAGEEGGHRPVPTDDAKALWAAGVDAAPEFTTEPIHLVTGTILPIWDRIAGHPRIYRAQTDAGERMIGRAVMPEHLSATLKALGASGDRVKITPDALAERLVAGAEADLANGWQLRRRRVANEPRIELVGPDLAAMRELEADGVFAEVHAFRTRFFVPTGGRTTGVLRAVTEHRPVVEIRGGEGRGALRRAA</sequence>
<evidence type="ECO:0000259" key="2">
    <source>
        <dbReference type="PROSITE" id="PS50819"/>
    </source>
</evidence>
<name>A0A259TUK1_9BACT</name>
<dbReference type="InterPro" id="IPR027417">
    <property type="entry name" value="P-loop_NTPase"/>
</dbReference>
<dbReference type="InterPro" id="IPR004860">
    <property type="entry name" value="LAGLIDADG_dom"/>
</dbReference>
<feature type="domain" description="DOD-type homing endonuclease" evidence="2">
    <location>
        <begin position="221"/>
        <end position="361"/>
    </location>
</feature>
<dbReference type="GO" id="GO:0006355">
    <property type="term" value="P:regulation of DNA-templated transcription"/>
    <property type="evidence" value="ECO:0007669"/>
    <property type="project" value="InterPro"/>
</dbReference>
<comment type="caution">
    <text evidence="3">The sequence shown here is derived from an EMBL/GenBank/DDBJ whole genome shotgun (WGS) entry which is preliminary data.</text>
</comment>
<dbReference type="Pfam" id="PF14528">
    <property type="entry name" value="LAGLIDADG_3"/>
    <property type="match status" value="1"/>
</dbReference>
<keyword evidence="4" id="KW-1185">Reference proteome</keyword>
<dbReference type="SUPFAM" id="SSF55608">
    <property type="entry name" value="Homing endonucleases"/>
    <property type="match status" value="1"/>
</dbReference>
<dbReference type="Gene3D" id="2.170.16.10">
    <property type="entry name" value="Hedgehog/Intein (Hint) domain"/>
    <property type="match status" value="1"/>
</dbReference>
<proteinExistence type="inferred from homology"/>
<dbReference type="PANTHER" id="PTHR12706">
    <property type="entry name" value="STRAWBERRY NOTCH-RELATED"/>
    <property type="match status" value="1"/>
</dbReference>
<protein>
    <recommendedName>
        <fullName evidence="2">DOD-type homing endonuclease domain-containing protein</fullName>
    </recommendedName>
</protein>
<dbReference type="InterPro" id="IPR026937">
    <property type="entry name" value="SBNO_Helicase_C_dom"/>
</dbReference>
<dbReference type="InterPro" id="IPR039187">
    <property type="entry name" value="SNO_AAA"/>
</dbReference>
<dbReference type="SUPFAM" id="SSF52540">
    <property type="entry name" value="P-loop containing nucleoside triphosphate hydrolases"/>
    <property type="match status" value="1"/>
</dbReference>
<evidence type="ECO:0000313" key="4">
    <source>
        <dbReference type="Proteomes" id="UP000216446"/>
    </source>
</evidence>
<dbReference type="InterPro" id="IPR006142">
    <property type="entry name" value="INTEIN"/>
</dbReference>
<dbReference type="Pfam" id="PF13872">
    <property type="entry name" value="AAA_34"/>
    <property type="match status" value="2"/>
</dbReference>
<dbReference type="PRINTS" id="PR00379">
    <property type="entry name" value="INTEIN"/>
</dbReference>
<dbReference type="PANTHER" id="PTHR12706:SF30">
    <property type="entry name" value="PROTEIN STRAWBERRY NOTCH-RELATED"/>
    <property type="match status" value="1"/>
</dbReference>
<reference evidence="3 4" key="1">
    <citation type="submission" date="2016-11" db="EMBL/GenBank/DDBJ databases">
        <title>Study of marine rhodopsin-containing bacteria.</title>
        <authorList>
            <person name="Yoshizawa S."/>
            <person name="Kumagai Y."/>
            <person name="Kogure K."/>
        </authorList>
    </citation>
    <scope>NUCLEOTIDE SEQUENCE [LARGE SCALE GENOMIC DNA]</scope>
    <source>
        <strain evidence="3 4">SG-29</strain>
    </source>
</reference>
<comment type="similarity">
    <text evidence="1">Belongs to the SBNO family.</text>
</comment>
<dbReference type="InterPro" id="IPR004042">
    <property type="entry name" value="Intein_endonuc_central"/>
</dbReference>
<gene>
    <name evidence="3" type="ORF">BSZ36_17835</name>
</gene>
<evidence type="ECO:0000256" key="1">
    <source>
        <dbReference type="ARBA" id="ARBA00006992"/>
    </source>
</evidence>
<dbReference type="SUPFAM" id="SSF51294">
    <property type="entry name" value="Hedgehog/intein (Hint) domain"/>
    <property type="match status" value="1"/>
</dbReference>
<dbReference type="InParanoid" id="A0A259TUK1"/>
<organism evidence="3 4">
    <name type="scientific">Rubricoccus marinus</name>
    <dbReference type="NCBI Taxonomy" id="716817"/>
    <lineage>
        <taxon>Bacteria</taxon>
        <taxon>Pseudomonadati</taxon>
        <taxon>Rhodothermota</taxon>
        <taxon>Rhodothermia</taxon>
        <taxon>Rhodothermales</taxon>
        <taxon>Rubricoccaceae</taxon>
        <taxon>Rubricoccus</taxon>
    </lineage>
</organism>